<dbReference type="Proteomes" id="UP000184440">
    <property type="component" value="Unassembled WGS sequence"/>
</dbReference>
<evidence type="ECO:0000313" key="2">
    <source>
        <dbReference type="EMBL" id="SHN34815.1"/>
    </source>
</evidence>
<proteinExistence type="predicted"/>
<sequence length="263" mass="29037">MTDTIVLIHGFWVTPRSWEHWITHYEKKGFRVLAPGYPGFEVEVEALNADPTPIEKLTAPAIIEHLSAIVGALPEPPILIGHSAGGAFTQVLLDRGYGAAAVALNSAPTEGVKVIPFSQLKSTFPVLKSPANRHKAVGFTYEQFHYAFTNNFPEDESRRLYERYAIPASGGILWDSVLANLLPGPQDIAVNYHNDNRAPLLFISGSQDHIMPPSVQASNAKHYKGNTVTEVKLYEGYAHLLPAQEGWEEIADYALEWALSHAR</sequence>
<dbReference type="EMBL" id="FRCS01000005">
    <property type="protein sequence ID" value="SHN34815.1"/>
    <property type="molecule type" value="Genomic_DNA"/>
</dbReference>
<reference evidence="2 3" key="1">
    <citation type="submission" date="2016-11" db="EMBL/GenBank/DDBJ databases">
        <authorList>
            <person name="Jaros S."/>
            <person name="Januszkiewicz K."/>
            <person name="Wedrychowicz H."/>
        </authorList>
    </citation>
    <scope>NUCLEOTIDE SEQUENCE [LARGE SCALE GENOMIC DNA]</scope>
    <source>
        <strain evidence="2 3">DSM 46144</strain>
    </source>
</reference>
<dbReference type="PANTHER" id="PTHR43194:SF2">
    <property type="entry name" value="PEROXISOMAL MEMBRANE PROTEIN LPX1"/>
    <property type="match status" value="1"/>
</dbReference>
<protein>
    <submittedName>
        <fullName evidence="2">Pimeloyl-ACP methyl ester carboxylesterase</fullName>
    </submittedName>
</protein>
<dbReference type="OrthoDB" id="3810256at2"/>
<gene>
    <name evidence="2" type="ORF">SAMN05443668_105312</name>
</gene>
<dbReference type="Gene3D" id="3.40.50.1820">
    <property type="entry name" value="alpha/beta hydrolase"/>
    <property type="match status" value="1"/>
</dbReference>
<dbReference type="PRINTS" id="PR00111">
    <property type="entry name" value="ABHYDROLASE"/>
</dbReference>
<dbReference type="InterPro" id="IPR000073">
    <property type="entry name" value="AB_hydrolase_1"/>
</dbReference>
<dbReference type="PANTHER" id="PTHR43194">
    <property type="entry name" value="HYDROLASE ALPHA/BETA FOLD FAMILY"/>
    <property type="match status" value="1"/>
</dbReference>
<dbReference type="SUPFAM" id="SSF53474">
    <property type="entry name" value="alpha/beta-Hydrolases"/>
    <property type="match status" value="1"/>
</dbReference>
<dbReference type="AlphaFoldDB" id="A0A1M7QTM6"/>
<dbReference type="InterPro" id="IPR029058">
    <property type="entry name" value="AB_hydrolase_fold"/>
</dbReference>
<dbReference type="RefSeq" id="WP_073258893.1">
    <property type="nucleotide sequence ID" value="NZ_FRCS01000005.1"/>
</dbReference>
<dbReference type="GO" id="GO:0003824">
    <property type="term" value="F:catalytic activity"/>
    <property type="evidence" value="ECO:0007669"/>
    <property type="project" value="UniProtKB-ARBA"/>
</dbReference>
<dbReference type="InterPro" id="IPR050228">
    <property type="entry name" value="Carboxylesterase_BioH"/>
</dbReference>
<evidence type="ECO:0000259" key="1">
    <source>
        <dbReference type="Pfam" id="PF12697"/>
    </source>
</evidence>
<dbReference type="STRING" id="134849.SAMN05443668_105312"/>
<evidence type="ECO:0000313" key="3">
    <source>
        <dbReference type="Proteomes" id="UP000184440"/>
    </source>
</evidence>
<dbReference type="Pfam" id="PF12697">
    <property type="entry name" value="Abhydrolase_6"/>
    <property type="match status" value="1"/>
</dbReference>
<name>A0A1M7QTM6_9ACTN</name>
<keyword evidence="3" id="KW-1185">Reference proteome</keyword>
<accession>A0A1M7QTM6</accession>
<feature type="domain" description="AB hydrolase-1" evidence="1">
    <location>
        <begin position="5"/>
        <end position="252"/>
    </location>
</feature>
<organism evidence="2 3">
    <name type="scientific">Cryptosporangium aurantiacum</name>
    <dbReference type="NCBI Taxonomy" id="134849"/>
    <lineage>
        <taxon>Bacteria</taxon>
        <taxon>Bacillati</taxon>
        <taxon>Actinomycetota</taxon>
        <taxon>Actinomycetes</taxon>
        <taxon>Cryptosporangiales</taxon>
        <taxon>Cryptosporangiaceae</taxon>
        <taxon>Cryptosporangium</taxon>
    </lineage>
</organism>